<proteinExistence type="predicted"/>
<gene>
    <name evidence="2" type="ORF">AB4875_06170</name>
</gene>
<dbReference type="InterPro" id="IPR024029">
    <property type="entry name" value="Pyridox_Oxase_FMN-dep"/>
</dbReference>
<dbReference type="InterPro" id="IPR011576">
    <property type="entry name" value="Pyridox_Oxase_N"/>
</dbReference>
<dbReference type="SUPFAM" id="SSF50475">
    <property type="entry name" value="FMN-binding split barrel"/>
    <property type="match status" value="1"/>
</dbReference>
<dbReference type="PANTHER" id="PTHR42815:SF2">
    <property type="entry name" value="FAD-BINDING, PUTATIVE (AFU_ORTHOLOGUE AFUA_6G07600)-RELATED"/>
    <property type="match status" value="1"/>
</dbReference>
<dbReference type="Gene3D" id="2.30.110.10">
    <property type="entry name" value="Electron Transport, Fmn-binding Protein, Chain A"/>
    <property type="match status" value="1"/>
</dbReference>
<accession>A0ABV3TUP7</accession>
<dbReference type="InterPro" id="IPR012349">
    <property type="entry name" value="Split_barrel_FMN-bd"/>
</dbReference>
<sequence length="208" mass="22807">MKKITSEEELRALLGKPHAMTQQKIYDHLSDRAQDFINRSPLFFIASYGSQGGATVSPKGDAPGLISIVDQHTLIIPDRPGNKLLHGHSNILQTGQIGLIFLIPGTEETLRVNGSAELFTDDTLSQQLKANGKPALLLIQVTIKECFFHCAKAFKRSKAWDSEAWPEPFKLSFGKEIAGNSTKGGKIAAKATEMVVEQAVKADYKFNL</sequence>
<dbReference type="EMBL" id="JBFRYB010000001">
    <property type="protein sequence ID" value="MEX1665065.1"/>
    <property type="molecule type" value="Genomic_DNA"/>
</dbReference>
<dbReference type="PANTHER" id="PTHR42815">
    <property type="entry name" value="FAD-BINDING, PUTATIVE (AFU_ORTHOLOGUE AFUA_6G07600)-RELATED"/>
    <property type="match status" value="1"/>
</dbReference>
<name>A0ABV3TUP7_9GAMM</name>
<dbReference type="NCBIfam" id="TIGR04025">
    <property type="entry name" value="PPOX_FMN_DR2398"/>
    <property type="match status" value="1"/>
</dbReference>
<dbReference type="Proteomes" id="UP001557484">
    <property type="component" value="Unassembled WGS sequence"/>
</dbReference>
<keyword evidence="3" id="KW-1185">Reference proteome</keyword>
<evidence type="ECO:0000313" key="3">
    <source>
        <dbReference type="Proteomes" id="UP001557484"/>
    </source>
</evidence>
<reference evidence="2 3" key="1">
    <citation type="journal article" date="2011" name="Int. J. Syst. Evol. Microbiol.">
        <title>Zhongshania antarctica gen. nov., sp. nov. and Zhongshania guokunii sp. nov., gammaproteobacteria respectively isolated from coastal attached (fast) ice and surface seawater of the Antarctic.</title>
        <authorList>
            <person name="Li H.J."/>
            <person name="Zhang X.Y."/>
            <person name="Chen C.X."/>
            <person name="Zhang Y.J."/>
            <person name="Gao Z.M."/>
            <person name="Yu Y."/>
            <person name="Chen X.L."/>
            <person name="Chen B."/>
            <person name="Zhang Y.Z."/>
        </authorList>
    </citation>
    <scope>NUCLEOTIDE SEQUENCE [LARGE SCALE GENOMIC DNA]</scope>
    <source>
        <strain evidence="2 3">R06B22</strain>
    </source>
</reference>
<evidence type="ECO:0000313" key="2">
    <source>
        <dbReference type="EMBL" id="MEX1665065.1"/>
    </source>
</evidence>
<protein>
    <submittedName>
        <fullName evidence="2">MSMEG_1061 family FMN-dependent PPOX-type flavoprotein</fullName>
    </submittedName>
</protein>
<evidence type="ECO:0000259" key="1">
    <source>
        <dbReference type="Pfam" id="PF01243"/>
    </source>
</evidence>
<comment type="caution">
    <text evidence="2">The sequence shown here is derived from an EMBL/GenBank/DDBJ whole genome shotgun (WGS) entry which is preliminary data.</text>
</comment>
<organism evidence="2 3">
    <name type="scientific">Zhongshania arctica</name>
    <dbReference type="NCBI Taxonomy" id="3238302"/>
    <lineage>
        <taxon>Bacteria</taxon>
        <taxon>Pseudomonadati</taxon>
        <taxon>Pseudomonadota</taxon>
        <taxon>Gammaproteobacteria</taxon>
        <taxon>Cellvibrionales</taxon>
        <taxon>Spongiibacteraceae</taxon>
        <taxon>Zhongshania</taxon>
    </lineage>
</organism>
<feature type="domain" description="Pyridoxamine 5'-phosphate oxidase N-terminal" evidence="1">
    <location>
        <begin position="30"/>
        <end position="150"/>
    </location>
</feature>
<dbReference type="RefSeq" id="WP_368375175.1">
    <property type="nucleotide sequence ID" value="NZ_JBFRYB010000001.1"/>
</dbReference>
<dbReference type="Pfam" id="PF01243">
    <property type="entry name" value="PNPOx_N"/>
    <property type="match status" value="1"/>
</dbReference>